<evidence type="ECO:0000256" key="2">
    <source>
        <dbReference type="SAM" id="Phobius"/>
    </source>
</evidence>
<feature type="region of interest" description="Disordered" evidence="1">
    <location>
        <begin position="280"/>
        <end position="331"/>
    </location>
</feature>
<dbReference type="EMBL" id="JARBHB010000004">
    <property type="protein sequence ID" value="KAJ8885393.1"/>
    <property type="molecule type" value="Genomic_DNA"/>
</dbReference>
<evidence type="ECO:0000313" key="3">
    <source>
        <dbReference type="EMBL" id="KAJ8885393.1"/>
    </source>
</evidence>
<feature type="transmembrane region" description="Helical" evidence="2">
    <location>
        <begin position="1029"/>
        <end position="1049"/>
    </location>
</feature>
<sequence>MPRVILRGNQTKSIILIAAREKFKSKFLSTYLVAGMPLLKIKLVDQSSQLVSAEAGLIVSQYGDFQIRGLNFQYFDAAATVSWRVLLLEARAQRPSARGLARDSVPISAARWQHCAGRAPRQRLNTATVAPLRLLQRDGAAAIVLSRGPSDHGCLSKCMFCHSFLLCLHGSHPEIPALQTLRGLCLERLDKRQVQANKMSHRMYTGEEKLHKTSLDECSIPGRVTPGCSHAGIVPDDAAGRWVFSGISRLLHPFVPSCSVLISITLAGSQDLAVKSRPDLFTHSPHRAPQPSPRDKYSDSGLGNVSVHGNQVRGTRWRGETSESDTRLEDRRLRPGAHVRTLSARVHPALLRKARDFSRPSPELFPGTHLIKVCNGLQLHNGSINGQHLALPFCLSRTSGLAPESSSELSTNWNVLHVYLALPFCLSRTSGLAPESSSELSTNWNVLHVYLALPFCLSRTSGLEPESSSELSTNWNVLHVYLALPFCLSRTSGLAPESSSELSTNWNVLHVYLALPFCLSRTSGLASESSSELSTNWNVLRVHFCTHIFPEAYQTCKVLSNRSQGGRVVRLLASHHDKPGSIPGWLTTDFRKWESCLTMPLVCGFTRVIPCRPPPPVHFLSGAAHSHLASPSSALKTTIALVSSSRKRLLPVRLPAIVRNIGSPADDTDISGKRGEYGAAPGSEGGRSGRQNSPANGIVRHDPVLLVLHYRFRQKIYLIAAAALITSLAFAYVMKVALMIHAVHGRKRLQEVDGNRDSVRATAVFLSGVVDRSLGPWWRGGLEQRDHHLVKAPCMFLRRGFANAGFAGWSRGRGGAGCATPRARLRMRGRANWVARVHRTADPSRTWAPSRPPCWRWTQLSTLWPASLGTAARLAHHIPPPLSPFTQSPCLHTPSPLDGSLSAFGDPVPTLRTPPILHSWFGQTFPEALLTFYFQDIPSPHTNKAWEITSAGLRTVFVRLNDYTTRMQVDLKQGFQFYREQHVAATEHLMFAAVFARVAPALLAPQKRINAASTPFRPSSRRYLPLKELWFFSFRVIAMTGSGVDLWAFPLGNCYLNKFLLKGQDFYDVRSSRHLVVVRIPVRRSGSRQACREELRALTGCSSSTEPEEKLTSLPPQFSPCSRVLRAPSRTVGFTRRFHTLSSIQATNTSLTVDLQSPVVFHTSHHSRTLGQTASVKDCRPVGCGSASQSHQNILASSPDPSKPPVGEKRHDVSKAPISATARRRPLSINHGFPGKRGGGIGGYPRVFGSVEGSTGKLNTGSFVRNILNHKDAIFGMKSCAAQKYTIRQLKMFRQERIIITKYLLFAGVKGALGPDSSEVIHLIVPLGGGCSRAETKLRPFIFNFASLSHASFTLHVELSSEVLETH</sequence>
<feature type="transmembrane region" description="Helical" evidence="2">
    <location>
        <begin position="716"/>
        <end position="738"/>
    </location>
</feature>
<name>A0ABQ9HM17_9NEOP</name>
<feature type="region of interest" description="Disordered" evidence="1">
    <location>
        <begin position="1190"/>
        <end position="1215"/>
    </location>
</feature>
<organism evidence="3 4">
    <name type="scientific">Dryococelus australis</name>
    <dbReference type="NCBI Taxonomy" id="614101"/>
    <lineage>
        <taxon>Eukaryota</taxon>
        <taxon>Metazoa</taxon>
        <taxon>Ecdysozoa</taxon>
        <taxon>Arthropoda</taxon>
        <taxon>Hexapoda</taxon>
        <taxon>Insecta</taxon>
        <taxon>Pterygota</taxon>
        <taxon>Neoptera</taxon>
        <taxon>Polyneoptera</taxon>
        <taxon>Phasmatodea</taxon>
        <taxon>Verophasmatodea</taxon>
        <taxon>Anareolatae</taxon>
        <taxon>Phasmatidae</taxon>
        <taxon>Eurycanthinae</taxon>
        <taxon>Dryococelus</taxon>
    </lineage>
</organism>
<dbReference type="Proteomes" id="UP001159363">
    <property type="component" value="Chromosome X"/>
</dbReference>
<feature type="compositionally biased region" description="Polar residues" evidence="1">
    <location>
        <begin position="1190"/>
        <end position="1200"/>
    </location>
</feature>
<gene>
    <name evidence="3" type="ORF">PR048_011590</name>
</gene>
<accession>A0ABQ9HM17</accession>
<evidence type="ECO:0000313" key="4">
    <source>
        <dbReference type="Proteomes" id="UP001159363"/>
    </source>
</evidence>
<keyword evidence="2" id="KW-0812">Transmembrane</keyword>
<evidence type="ECO:0000256" key="1">
    <source>
        <dbReference type="SAM" id="MobiDB-lite"/>
    </source>
</evidence>
<proteinExistence type="predicted"/>
<feature type="compositionally biased region" description="Basic and acidic residues" evidence="1">
    <location>
        <begin position="317"/>
        <end position="331"/>
    </location>
</feature>
<keyword evidence="4" id="KW-1185">Reference proteome</keyword>
<reference evidence="3 4" key="1">
    <citation type="submission" date="2023-02" db="EMBL/GenBank/DDBJ databases">
        <title>LHISI_Scaffold_Assembly.</title>
        <authorList>
            <person name="Stuart O.P."/>
            <person name="Cleave R."/>
            <person name="Magrath M.J.L."/>
            <person name="Mikheyev A.S."/>
        </authorList>
    </citation>
    <scope>NUCLEOTIDE SEQUENCE [LARGE SCALE GENOMIC DNA]</scope>
    <source>
        <strain evidence="3">Daus_M_001</strain>
        <tissue evidence="3">Leg muscle</tissue>
    </source>
</reference>
<feature type="region of interest" description="Disordered" evidence="1">
    <location>
        <begin position="665"/>
        <end position="695"/>
    </location>
</feature>
<keyword evidence="2" id="KW-1133">Transmembrane helix</keyword>
<feature type="compositionally biased region" description="Polar residues" evidence="1">
    <location>
        <begin position="301"/>
        <end position="313"/>
    </location>
</feature>
<comment type="caution">
    <text evidence="3">The sequence shown here is derived from an EMBL/GenBank/DDBJ whole genome shotgun (WGS) entry which is preliminary data.</text>
</comment>
<protein>
    <submittedName>
        <fullName evidence="3">Uncharacterized protein</fullName>
    </submittedName>
</protein>
<keyword evidence="2" id="KW-0472">Membrane</keyword>